<reference evidence="2" key="1">
    <citation type="journal article" date="2019" name="Int. J. Syst. Evol. Microbiol.">
        <title>The Global Catalogue of Microorganisms (GCM) 10K type strain sequencing project: providing services to taxonomists for standard genome sequencing and annotation.</title>
        <authorList>
            <consortium name="The Broad Institute Genomics Platform"/>
            <consortium name="The Broad Institute Genome Sequencing Center for Infectious Disease"/>
            <person name="Wu L."/>
            <person name="Ma J."/>
        </authorList>
    </citation>
    <scope>NUCLEOTIDE SEQUENCE [LARGE SCALE GENOMIC DNA]</scope>
    <source>
        <strain evidence="2">JCM 17386</strain>
    </source>
</reference>
<gene>
    <name evidence="1" type="ORF">GCM10022250_22850</name>
</gene>
<evidence type="ECO:0000313" key="1">
    <source>
        <dbReference type="EMBL" id="GAA4131205.1"/>
    </source>
</evidence>
<protein>
    <submittedName>
        <fullName evidence="1">Uncharacterized protein</fullName>
    </submittedName>
</protein>
<evidence type="ECO:0000313" key="2">
    <source>
        <dbReference type="Proteomes" id="UP001501333"/>
    </source>
</evidence>
<comment type="caution">
    <text evidence="1">The sequence shown here is derived from an EMBL/GenBank/DDBJ whole genome shotgun (WGS) entry which is preliminary data.</text>
</comment>
<dbReference type="EMBL" id="BAABAO010000007">
    <property type="protein sequence ID" value="GAA4131205.1"/>
    <property type="molecule type" value="Genomic_DNA"/>
</dbReference>
<organism evidence="1 2">
    <name type="scientific">Flavobacterium chungbukense</name>
    <dbReference type="NCBI Taxonomy" id="877464"/>
    <lineage>
        <taxon>Bacteria</taxon>
        <taxon>Pseudomonadati</taxon>
        <taxon>Bacteroidota</taxon>
        <taxon>Flavobacteriia</taxon>
        <taxon>Flavobacteriales</taxon>
        <taxon>Flavobacteriaceae</taxon>
        <taxon>Flavobacterium</taxon>
    </lineage>
</organism>
<dbReference type="Proteomes" id="UP001501333">
    <property type="component" value="Unassembled WGS sequence"/>
</dbReference>
<name>A0ABP7Y5Q7_9FLAO</name>
<sequence length="67" mass="7724">MLVTLSEVEGRANWNGTSTSLSLTKFNRYKKSFVKVLNFDKALKILEPQYLSIFASFKENLSQKLLH</sequence>
<accession>A0ABP7Y5Q7</accession>
<keyword evidence="2" id="KW-1185">Reference proteome</keyword>
<proteinExistence type="predicted"/>